<comment type="caution">
    <text evidence="1">The sequence shown here is derived from an EMBL/GenBank/DDBJ whole genome shotgun (WGS) entry which is preliminary data.</text>
</comment>
<protein>
    <submittedName>
        <fullName evidence="1">Uncharacterized protein</fullName>
    </submittedName>
</protein>
<evidence type="ECO:0000313" key="1">
    <source>
        <dbReference type="EMBL" id="GCB70436.1"/>
    </source>
</evidence>
<keyword evidence="2" id="KW-1185">Reference proteome</keyword>
<organism evidence="1 2">
    <name type="scientific">Scyliorhinus torazame</name>
    <name type="common">Cloudy catshark</name>
    <name type="synonym">Catulus torazame</name>
    <dbReference type="NCBI Taxonomy" id="75743"/>
    <lineage>
        <taxon>Eukaryota</taxon>
        <taxon>Metazoa</taxon>
        <taxon>Chordata</taxon>
        <taxon>Craniata</taxon>
        <taxon>Vertebrata</taxon>
        <taxon>Chondrichthyes</taxon>
        <taxon>Elasmobranchii</taxon>
        <taxon>Galeomorphii</taxon>
        <taxon>Galeoidea</taxon>
        <taxon>Carcharhiniformes</taxon>
        <taxon>Scyliorhinidae</taxon>
        <taxon>Scyliorhinus</taxon>
    </lineage>
</organism>
<dbReference type="EMBL" id="BFAA01001806">
    <property type="protein sequence ID" value="GCB70436.1"/>
    <property type="molecule type" value="Genomic_DNA"/>
</dbReference>
<gene>
    <name evidence="1" type="ORF">scyTo_0005679</name>
</gene>
<accession>A0A401PBD1</accession>
<name>A0A401PBD1_SCYTO</name>
<sequence>QSLPSLLPTQHVLIYKKNRATIGLETVIEICFSE</sequence>
<dbReference type="Proteomes" id="UP000288216">
    <property type="component" value="Unassembled WGS sequence"/>
</dbReference>
<feature type="non-terminal residue" evidence="1">
    <location>
        <position position="1"/>
    </location>
</feature>
<dbReference type="AlphaFoldDB" id="A0A401PBD1"/>
<reference evidence="1 2" key="1">
    <citation type="journal article" date="2018" name="Nat. Ecol. Evol.">
        <title>Shark genomes provide insights into elasmobranch evolution and the origin of vertebrates.</title>
        <authorList>
            <person name="Hara Y"/>
            <person name="Yamaguchi K"/>
            <person name="Onimaru K"/>
            <person name="Kadota M"/>
            <person name="Koyanagi M"/>
            <person name="Keeley SD"/>
            <person name="Tatsumi K"/>
            <person name="Tanaka K"/>
            <person name="Motone F"/>
            <person name="Kageyama Y"/>
            <person name="Nozu R"/>
            <person name="Adachi N"/>
            <person name="Nishimura O"/>
            <person name="Nakagawa R"/>
            <person name="Tanegashima C"/>
            <person name="Kiyatake I"/>
            <person name="Matsumoto R"/>
            <person name="Murakumo K"/>
            <person name="Nishida K"/>
            <person name="Terakita A"/>
            <person name="Kuratani S"/>
            <person name="Sato K"/>
            <person name="Hyodo S Kuraku.S."/>
        </authorList>
    </citation>
    <scope>NUCLEOTIDE SEQUENCE [LARGE SCALE GENOMIC DNA]</scope>
</reference>
<evidence type="ECO:0000313" key="2">
    <source>
        <dbReference type="Proteomes" id="UP000288216"/>
    </source>
</evidence>
<proteinExistence type="predicted"/>